<dbReference type="InterPro" id="IPR049704">
    <property type="entry name" value="Aminotrans_3_PPA_site"/>
</dbReference>
<dbReference type="InterPro" id="IPR005814">
    <property type="entry name" value="Aminotrans_3"/>
</dbReference>
<dbReference type="Pfam" id="PF00202">
    <property type="entry name" value="Aminotran_3"/>
    <property type="match status" value="1"/>
</dbReference>
<keyword evidence="5" id="KW-0808">Transferase</keyword>
<gene>
    <name evidence="5" type="ORF">SAMN07250955_106135</name>
</gene>
<dbReference type="Gene3D" id="3.40.640.10">
    <property type="entry name" value="Type I PLP-dependent aspartate aminotransferase-like (Major domain)"/>
    <property type="match status" value="1"/>
</dbReference>
<evidence type="ECO:0000256" key="1">
    <source>
        <dbReference type="ARBA" id="ARBA00001933"/>
    </source>
</evidence>
<keyword evidence="5" id="KW-0032">Aminotransferase</keyword>
<evidence type="ECO:0000313" key="6">
    <source>
        <dbReference type="Proteomes" id="UP000197065"/>
    </source>
</evidence>
<name>A0A212R7G0_9PROT</name>
<dbReference type="SUPFAM" id="SSF53383">
    <property type="entry name" value="PLP-dependent transferases"/>
    <property type="match status" value="1"/>
</dbReference>
<dbReference type="NCBIfam" id="NF004755">
    <property type="entry name" value="PRK06082.1"/>
    <property type="match status" value="1"/>
</dbReference>
<sequence>MQQETLTAEGDQNTTPARAAWHSRLRPATRNLLARDSKAFLHQSLSTPCLDVIEAADGAWLTTIDGRRILDFHGNSAHQVGYGHPRVKAAIQDELEHLPFSPRRFTNIRAIELAERLGSLAPGTLEKVLFAPGGTSAVGMALKLARYATGRHKTISMWDSFHGASLDAISVGGEALFRRGAGPLLPGSEHVPPLDQVERFFGPGPAGFERLASYIDYMLEVQGDVAAIIAEPMRWTSVYPPPAGFWAAIRQSCDRHGCLLIFDEIPSGLGRSGTMFLCEQAGAVPDILVCGKGLGGAVMPIAALIARPELDLVAPRLALGHYTHEKSPLGCAAALATLDVIVEEALLARAARLGAVGLGRLVAMKAKIPTIKSVRGLGMYWGIELANPEGAAVAERVLYTCLENGLSFKIGNSNIITLCPPLNIKEDELDLGFGIVESALQKACN</sequence>
<dbReference type="RefSeq" id="WP_088561436.1">
    <property type="nucleotide sequence ID" value="NZ_FYEH01000006.1"/>
</dbReference>
<keyword evidence="6" id="KW-1185">Reference proteome</keyword>
<accession>A0A212R7G0</accession>
<dbReference type="GO" id="GO:0008483">
    <property type="term" value="F:transaminase activity"/>
    <property type="evidence" value="ECO:0007669"/>
    <property type="project" value="UniProtKB-KW"/>
</dbReference>
<dbReference type="Gene3D" id="3.90.1150.10">
    <property type="entry name" value="Aspartate Aminotransferase, domain 1"/>
    <property type="match status" value="1"/>
</dbReference>
<evidence type="ECO:0000256" key="3">
    <source>
        <dbReference type="ARBA" id="ARBA00022898"/>
    </source>
</evidence>
<comment type="similarity">
    <text evidence="2 4">Belongs to the class-III pyridoxal-phosphate-dependent aminotransferase family.</text>
</comment>
<dbReference type="PANTHER" id="PTHR43094">
    <property type="entry name" value="AMINOTRANSFERASE"/>
    <property type="match status" value="1"/>
</dbReference>
<dbReference type="InterPro" id="IPR015422">
    <property type="entry name" value="PyrdxlP-dep_Trfase_small"/>
</dbReference>
<dbReference type="PANTHER" id="PTHR43094:SF1">
    <property type="entry name" value="AMINOTRANSFERASE CLASS-III"/>
    <property type="match status" value="1"/>
</dbReference>
<dbReference type="CDD" id="cd00610">
    <property type="entry name" value="OAT_like"/>
    <property type="match status" value="1"/>
</dbReference>
<dbReference type="OrthoDB" id="9801834at2"/>
<protein>
    <submittedName>
        <fullName evidence="5">4-aminobutyrate aminotransferase apoenzyme</fullName>
    </submittedName>
</protein>
<evidence type="ECO:0000256" key="4">
    <source>
        <dbReference type="RuleBase" id="RU003560"/>
    </source>
</evidence>
<organism evidence="5 6">
    <name type="scientific">Arboricoccus pini</name>
    <dbReference type="NCBI Taxonomy" id="1963835"/>
    <lineage>
        <taxon>Bacteria</taxon>
        <taxon>Pseudomonadati</taxon>
        <taxon>Pseudomonadota</taxon>
        <taxon>Alphaproteobacteria</taxon>
        <taxon>Geminicoccales</taxon>
        <taxon>Geminicoccaceae</taxon>
        <taxon>Arboricoccus</taxon>
    </lineage>
</organism>
<dbReference type="PROSITE" id="PS00600">
    <property type="entry name" value="AA_TRANSFER_CLASS_3"/>
    <property type="match status" value="1"/>
</dbReference>
<dbReference type="PIRSF" id="PIRSF000521">
    <property type="entry name" value="Transaminase_4ab_Lys_Orn"/>
    <property type="match status" value="1"/>
</dbReference>
<dbReference type="InterPro" id="IPR015421">
    <property type="entry name" value="PyrdxlP-dep_Trfase_major"/>
</dbReference>
<dbReference type="EMBL" id="FYEH01000006">
    <property type="protein sequence ID" value="SNB68131.1"/>
    <property type="molecule type" value="Genomic_DNA"/>
</dbReference>
<evidence type="ECO:0000256" key="2">
    <source>
        <dbReference type="ARBA" id="ARBA00008954"/>
    </source>
</evidence>
<dbReference type="AlphaFoldDB" id="A0A212R7G0"/>
<dbReference type="InterPro" id="IPR015424">
    <property type="entry name" value="PyrdxlP-dep_Trfase"/>
</dbReference>
<proteinExistence type="inferred from homology"/>
<dbReference type="GO" id="GO:0030170">
    <property type="term" value="F:pyridoxal phosphate binding"/>
    <property type="evidence" value="ECO:0007669"/>
    <property type="project" value="InterPro"/>
</dbReference>
<reference evidence="5 6" key="1">
    <citation type="submission" date="2017-06" db="EMBL/GenBank/DDBJ databases">
        <authorList>
            <person name="Kim H.J."/>
            <person name="Triplett B.A."/>
        </authorList>
    </citation>
    <scope>NUCLEOTIDE SEQUENCE [LARGE SCALE GENOMIC DNA]</scope>
    <source>
        <strain evidence="5 6">B29T1</strain>
    </source>
</reference>
<keyword evidence="3 4" id="KW-0663">Pyridoxal phosphate</keyword>
<comment type="cofactor">
    <cofactor evidence="1">
        <name>pyridoxal 5'-phosphate</name>
        <dbReference type="ChEBI" id="CHEBI:597326"/>
    </cofactor>
</comment>
<evidence type="ECO:0000313" key="5">
    <source>
        <dbReference type="EMBL" id="SNB68131.1"/>
    </source>
</evidence>
<dbReference type="Proteomes" id="UP000197065">
    <property type="component" value="Unassembled WGS sequence"/>
</dbReference>